<keyword evidence="1" id="KW-0812">Transmembrane</keyword>
<feature type="transmembrane region" description="Helical" evidence="1">
    <location>
        <begin position="56"/>
        <end position="78"/>
    </location>
</feature>
<evidence type="ECO:0000313" key="2">
    <source>
        <dbReference type="EMBL" id="QCY48552.1"/>
    </source>
</evidence>
<protein>
    <submittedName>
        <fullName evidence="2">Uncharacterized protein</fullName>
    </submittedName>
</protein>
<organism evidence="2 3">
    <name type="scientific">Glutamicibacter creatinolyticus</name>
    <dbReference type="NCBI Taxonomy" id="162496"/>
    <lineage>
        <taxon>Bacteria</taxon>
        <taxon>Bacillati</taxon>
        <taxon>Actinomycetota</taxon>
        <taxon>Actinomycetes</taxon>
        <taxon>Micrococcales</taxon>
        <taxon>Micrococcaceae</taxon>
        <taxon>Glutamicibacter</taxon>
    </lineage>
</organism>
<dbReference type="Proteomes" id="UP000307000">
    <property type="component" value="Chromosome"/>
</dbReference>
<dbReference type="RefSeq" id="WP_175419462.1">
    <property type="nucleotide sequence ID" value="NZ_BAAAGL010000020.1"/>
</dbReference>
<feature type="transmembrane region" description="Helical" evidence="1">
    <location>
        <begin position="113"/>
        <end position="131"/>
    </location>
</feature>
<keyword evidence="1" id="KW-1133">Transmembrane helix</keyword>
<feature type="transmembrane region" description="Helical" evidence="1">
    <location>
        <begin position="12"/>
        <end position="36"/>
    </location>
</feature>
<proteinExistence type="predicted"/>
<accession>A0A5B7WXB4</accession>
<reference evidence="2 3" key="1">
    <citation type="submission" date="2018-12" db="EMBL/GenBank/DDBJ databases">
        <title>Complete Genome Sequence of Glutamicibacter creatinolyticus strain LGCM259,isolated from an abscess of a 12-year-old mare in Italy.</title>
        <authorList>
            <person name="Santos R.G."/>
            <person name="Silva A.L."/>
            <person name="Seyffert N."/>
            <person name="Castro T.L.P."/>
            <person name="Attili A.R."/>
            <person name="Rifici C."/>
            <person name="Mazzullo G."/>
            <person name="Brenig B."/>
            <person name="Venanzi F."/>
            <person name="Azevedo V."/>
        </authorList>
    </citation>
    <scope>NUCLEOTIDE SEQUENCE [LARGE SCALE GENOMIC DNA]</scope>
    <source>
        <strain evidence="2 3">LGCM 259</strain>
    </source>
</reference>
<dbReference type="EMBL" id="CP034412">
    <property type="protein sequence ID" value="QCY48552.1"/>
    <property type="molecule type" value="Genomic_DNA"/>
</dbReference>
<dbReference type="Pfam" id="PF19545">
    <property type="entry name" value="DUF6069"/>
    <property type="match status" value="1"/>
</dbReference>
<evidence type="ECO:0000256" key="1">
    <source>
        <dbReference type="SAM" id="Phobius"/>
    </source>
</evidence>
<feature type="transmembrane region" description="Helical" evidence="1">
    <location>
        <begin position="90"/>
        <end position="107"/>
    </location>
</feature>
<keyword evidence="3" id="KW-1185">Reference proteome</keyword>
<name>A0A5B7WXB4_9MICC</name>
<dbReference type="InterPro" id="IPR045713">
    <property type="entry name" value="DUF6069"/>
</dbReference>
<dbReference type="AlphaFoldDB" id="A0A5B7WXB4"/>
<gene>
    <name evidence="2" type="ORF">GcLGCM259_2845</name>
</gene>
<evidence type="ECO:0000313" key="3">
    <source>
        <dbReference type="Proteomes" id="UP000307000"/>
    </source>
</evidence>
<sequence>MSAYAMPVRYRMPFNFAQVIIAAFGAAVLCGFVFFVSEAAGASMRFSGGLFQNLDFIHILRFTAPPILILGLLTFVIGRAAPRFCRIAQWLGVAVAVVSIIVPILFAEDVLSGIALALMHLIVGASWYLAVNNSNKKYNDKEAAQALVPATASHYGATRR</sequence>
<dbReference type="KEGG" id="gcr:GcLGCM259_2845"/>
<keyword evidence="1" id="KW-0472">Membrane</keyword>